<dbReference type="AlphaFoldDB" id="A0A183BP16"/>
<protein>
    <submittedName>
        <fullName evidence="2">WAPL domain-containing protein</fullName>
    </submittedName>
</protein>
<name>A0A183BP16_GLOPA</name>
<reference evidence="1" key="2">
    <citation type="submission" date="2014-05" db="EMBL/GenBank/DDBJ databases">
        <title>The genome and life-stage specific transcriptomes of Globodera pallida elucidate key aspects of plant parasitism by a cyst nematode.</title>
        <authorList>
            <person name="Cotton J.A."/>
            <person name="Lilley C.J."/>
            <person name="Jones L.M."/>
            <person name="Kikuchi T."/>
            <person name="Reid A.J."/>
            <person name="Thorpe P."/>
            <person name="Tsai I.J."/>
            <person name="Beasley H."/>
            <person name="Blok V."/>
            <person name="Cock P.J.A."/>
            <person name="Van den Akker S.E."/>
            <person name="Holroyd N."/>
            <person name="Hunt M."/>
            <person name="Mantelin S."/>
            <person name="Naghra H."/>
            <person name="Pain A."/>
            <person name="Palomares-Rius J.E."/>
            <person name="Zarowiecki M."/>
            <person name="Berriman M."/>
            <person name="Jones J.T."/>
            <person name="Urwin P.E."/>
        </authorList>
    </citation>
    <scope>NUCLEOTIDE SEQUENCE [LARGE SCALE GENOMIC DNA]</scope>
    <source>
        <strain evidence="1">Lindley</strain>
    </source>
</reference>
<reference evidence="1" key="1">
    <citation type="submission" date="2013-12" db="EMBL/GenBank/DDBJ databases">
        <authorList>
            <person name="Aslett M."/>
        </authorList>
    </citation>
    <scope>NUCLEOTIDE SEQUENCE [LARGE SCALE GENOMIC DNA]</scope>
    <source>
        <strain evidence="1">Lindley</strain>
    </source>
</reference>
<organism evidence="1 2">
    <name type="scientific">Globodera pallida</name>
    <name type="common">Potato cyst nematode worm</name>
    <name type="synonym">Heterodera pallida</name>
    <dbReference type="NCBI Taxonomy" id="36090"/>
    <lineage>
        <taxon>Eukaryota</taxon>
        <taxon>Metazoa</taxon>
        <taxon>Ecdysozoa</taxon>
        <taxon>Nematoda</taxon>
        <taxon>Chromadorea</taxon>
        <taxon>Rhabditida</taxon>
        <taxon>Tylenchina</taxon>
        <taxon>Tylenchomorpha</taxon>
        <taxon>Tylenchoidea</taxon>
        <taxon>Heteroderidae</taxon>
        <taxon>Heteroderinae</taxon>
        <taxon>Globodera</taxon>
    </lineage>
</organism>
<sequence>MEIRGFFFVCRTKSRVCVRTEQFAIARVICSLIVWQATTKTSSSVSGNMPSLVGRALPLGWNILCANTSWRSTSRLLQCRTANILWQTKRGLRSDMYDEIDEENEETECPRSFDHLLKSTKLVKGQRMELSEFYKANNAKQGLDMLNTLIATDQLNHKLLLDGVKLLALKFASGQCQDGEDNHVRVAVLRKLCDEKLGDNEHIAATVALLLDGCEGRWDRLRPLLAKAVFKTDCFHLLAGMALARHQLNTLE</sequence>
<proteinExistence type="predicted"/>
<accession>A0A183BP16</accession>
<dbReference type="Proteomes" id="UP000050741">
    <property type="component" value="Unassembled WGS sequence"/>
</dbReference>
<keyword evidence="1" id="KW-1185">Reference proteome</keyword>
<evidence type="ECO:0000313" key="2">
    <source>
        <dbReference type="WBParaSite" id="GPLIN_000235200"/>
    </source>
</evidence>
<reference evidence="2" key="3">
    <citation type="submission" date="2016-06" db="UniProtKB">
        <authorList>
            <consortium name="WormBaseParasite"/>
        </authorList>
    </citation>
    <scope>IDENTIFICATION</scope>
</reference>
<evidence type="ECO:0000313" key="1">
    <source>
        <dbReference type="Proteomes" id="UP000050741"/>
    </source>
</evidence>
<dbReference type="WBParaSite" id="GPLIN_000235200">
    <property type="protein sequence ID" value="GPLIN_000235200"/>
    <property type="gene ID" value="GPLIN_000235200"/>
</dbReference>